<keyword evidence="3" id="KW-1185">Reference proteome</keyword>
<accession>A0A6P7FYH1</accession>
<dbReference type="GeneID" id="114335503"/>
<gene>
    <name evidence="4" type="primary">LOC114335503</name>
</gene>
<protein>
    <submittedName>
        <fullName evidence="4">Uncharacterized protein LOC114335503</fullName>
    </submittedName>
</protein>
<evidence type="ECO:0000313" key="4">
    <source>
        <dbReference type="RefSeq" id="XP_028141551.1"/>
    </source>
</evidence>
<dbReference type="RefSeq" id="XP_028141551.1">
    <property type="nucleotide sequence ID" value="XM_028285750.1"/>
</dbReference>
<dbReference type="Proteomes" id="UP001652700">
    <property type="component" value="Unplaced"/>
</dbReference>
<evidence type="ECO:0000313" key="2">
    <source>
        <dbReference type="EnsemblMetazoa" id="XP_028141551.1"/>
    </source>
</evidence>
<reference evidence="2" key="2">
    <citation type="submission" date="2025-05" db="UniProtKB">
        <authorList>
            <consortium name="EnsemblMetazoa"/>
        </authorList>
    </citation>
    <scope>IDENTIFICATION</scope>
</reference>
<sequence length="140" mass="15457">MFLNVNMVLFFIATALLQSVTCEATPSSERQRRSPLTYYLNIPSQYSLRNSHLRYKYQPIYPSSINYPTVIGGSYYPGISSPVLGQYPGVIFQYPIYETVPIQGQYPIQSPSLPAVPQGDGTPAGGVLLDHDTVSVDAAY</sequence>
<feature type="signal peptide" evidence="1">
    <location>
        <begin position="1"/>
        <end position="22"/>
    </location>
</feature>
<name>A0A6P7FYH1_DIAVI</name>
<organism evidence="4">
    <name type="scientific">Diabrotica virgifera virgifera</name>
    <name type="common">western corn rootworm</name>
    <dbReference type="NCBI Taxonomy" id="50390"/>
    <lineage>
        <taxon>Eukaryota</taxon>
        <taxon>Metazoa</taxon>
        <taxon>Ecdysozoa</taxon>
        <taxon>Arthropoda</taxon>
        <taxon>Hexapoda</taxon>
        <taxon>Insecta</taxon>
        <taxon>Pterygota</taxon>
        <taxon>Neoptera</taxon>
        <taxon>Endopterygota</taxon>
        <taxon>Coleoptera</taxon>
        <taxon>Polyphaga</taxon>
        <taxon>Cucujiformia</taxon>
        <taxon>Chrysomeloidea</taxon>
        <taxon>Chrysomelidae</taxon>
        <taxon>Galerucinae</taxon>
        <taxon>Diabroticina</taxon>
        <taxon>Diabroticites</taxon>
        <taxon>Diabrotica</taxon>
    </lineage>
</organism>
<dbReference type="InParanoid" id="A0A6P7FYH1"/>
<feature type="chain" id="PRO_5028185104" evidence="1">
    <location>
        <begin position="23"/>
        <end position="140"/>
    </location>
</feature>
<keyword evidence="1" id="KW-0732">Signal</keyword>
<dbReference type="EnsemblMetazoa" id="XM_028285750.2">
    <property type="protein sequence ID" value="XP_028141551.1"/>
    <property type="gene ID" value="LOC114335503"/>
</dbReference>
<reference evidence="4" key="1">
    <citation type="submission" date="2025-04" db="UniProtKB">
        <authorList>
            <consortium name="RefSeq"/>
        </authorList>
    </citation>
    <scope>IDENTIFICATION</scope>
    <source>
        <tissue evidence="4">Whole insect</tissue>
    </source>
</reference>
<evidence type="ECO:0000313" key="3">
    <source>
        <dbReference type="Proteomes" id="UP001652700"/>
    </source>
</evidence>
<proteinExistence type="predicted"/>
<dbReference type="KEGG" id="dvv:114335503"/>
<evidence type="ECO:0000256" key="1">
    <source>
        <dbReference type="SAM" id="SignalP"/>
    </source>
</evidence>
<dbReference type="AlphaFoldDB" id="A0A6P7FYH1"/>
<dbReference type="OrthoDB" id="10506039at2759"/>